<gene>
    <name evidence="2" type="ORF">TRIADDRAFT_52188</name>
</gene>
<sequence length="462" mass="55238">MPYSSRDGDRPQWNGRDVDRRSDYSREDDRPPRYNKFASENRFNDRDNFRPRRPGMPSNNGRPMRGRNGNDRRFDPRSQRGGRRQDGNGRPRDARPREYYVNRFVIFCNAADPDEKLSVIPYEGNHNEVYDNQDKVYIHEPAFDRKLNYADLMAALSYCMKRTVQTYKADRHGELFFIARYGKIFYTNVNQDRDRSKWTVASFMNSVNTHNWPFAQELETKSEANQPDIRHSFYPVNENVQPSDFERALERKKFQKIDTTEEYYVSYVLEDKERDKRRNVFICYDQHLKFKRIRVPTIKWCDIDISRDDNVDLRISFRSERVLERRDLNMDDRLVQSLKEIPLMDLITFDKKNNLQVLQDRENVQLVRHKITHAYIITREFCQSRNLEPFWHYLTVNCTEVTEYSRLDKNIGAFKTVESKCEITATVDHVGKLKIHKEDKLAEVVKAMLKFWGQQLPATFKN</sequence>
<feature type="compositionally biased region" description="Basic and acidic residues" evidence="1">
    <location>
        <begin position="1"/>
        <end position="32"/>
    </location>
</feature>
<keyword evidence="3" id="KW-1185">Reference proteome</keyword>
<evidence type="ECO:0000313" key="2">
    <source>
        <dbReference type="EMBL" id="EDV28878.1"/>
    </source>
</evidence>
<protein>
    <submittedName>
        <fullName evidence="2">Uncharacterized protein</fullName>
    </submittedName>
</protein>
<name>B3RM05_TRIAD</name>
<dbReference type="AlphaFoldDB" id="B3RM05"/>
<feature type="region of interest" description="Disordered" evidence="1">
    <location>
        <begin position="1"/>
        <end position="95"/>
    </location>
</feature>
<dbReference type="CTD" id="6749295"/>
<dbReference type="InParanoid" id="B3RM05"/>
<dbReference type="KEGG" id="tad:TRIADDRAFT_52188"/>
<dbReference type="GeneID" id="6749295"/>
<proteinExistence type="predicted"/>
<dbReference type="HOGENOM" id="CLU_592295_0_0_1"/>
<dbReference type="RefSeq" id="XP_002108080.1">
    <property type="nucleotide sequence ID" value="XM_002108044.1"/>
</dbReference>
<organism evidence="2 3">
    <name type="scientific">Trichoplax adhaerens</name>
    <name type="common">Trichoplax reptans</name>
    <dbReference type="NCBI Taxonomy" id="10228"/>
    <lineage>
        <taxon>Eukaryota</taxon>
        <taxon>Metazoa</taxon>
        <taxon>Placozoa</taxon>
        <taxon>Uniplacotomia</taxon>
        <taxon>Trichoplacea</taxon>
        <taxon>Trichoplacidae</taxon>
        <taxon>Trichoplax</taxon>
    </lineage>
</organism>
<reference evidence="2 3" key="1">
    <citation type="journal article" date="2008" name="Nature">
        <title>The Trichoplax genome and the nature of placozoans.</title>
        <authorList>
            <person name="Srivastava M."/>
            <person name="Begovic E."/>
            <person name="Chapman J."/>
            <person name="Putnam N.H."/>
            <person name="Hellsten U."/>
            <person name="Kawashima T."/>
            <person name="Kuo A."/>
            <person name="Mitros T."/>
            <person name="Salamov A."/>
            <person name="Carpenter M.L."/>
            <person name="Signorovitch A.Y."/>
            <person name="Moreno M.A."/>
            <person name="Kamm K."/>
            <person name="Grimwood J."/>
            <person name="Schmutz J."/>
            <person name="Shapiro H."/>
            <person name="Grigoriev I.V."/>
            <person name="Buss L.W."/>
            <person name="Schierwater B."/>
            <person name="Dellaporta S.L."/>
            <person name="Rokhsar D.S."/>
        </authorList>
    </citation>
    <scope>NUCLEOTIDE SEQUENCE [LARGE SCALE GENOMIC DNA]</scope>
    <source>
        <strain evidence="2 3">Grell-BS-1999</strain>
    </source>
</reference>
<evidence type="ECO:0000256" key="1">
    <source>
        <dbReference type="SAM" id="MobiDB-lite"/>
    </source>
</evidence>
<dbReference type="EMBL" id="DS985241">
    <property type="protein sequence ID" value="EDV28878.1"/>
    <property type="molecule type" value="Genomic_DNA"/>
</dbReference>
<dbReference type="Proteomes" id="UP000009022">
    <property type="component" value="Unassembled WGS sequence"/>
</dbReference>
<accession>B3RM05</accession>
<feature type="compositionally biased region" description="Basic and acidic residues" evidence="1">
    <location>
        <begin position="68"/>
        <end position="95"/>
    </location>
</feature>
<evidence type="ECO:0000313" key="3">
    <source>
        <dbReference type="Proteomes" id="UP000009022"/>
    </source>
</evidence>